<name>A0A0R3R0X4_9BILA</name>
<accession>A0A0R3R0X4</accession>
<evidence type="ECO:0000313" key="1">
    <source>
        <dbReference type="WBParaSite" id="BTMF_0001366101-mRNA-1"/>
    </source>
</evidence>
<proteinExistence type="predicted"/>
<dbReference type="WBParaSite" id="BTMF_0001366101-mRNA-1">
    <property type="protein sequence ID" value="BTMF_0001366101-mRNA-1"/>
    <property type="gene ID" value="BTMF_0001366101"/>
</dbReference>
<protein>
    <submittedName>
        <fullName evidence="1">Secreted protein</fullName>
    </submittedName>
</protein>
<dbReference type="AlphaFoldDB" id="A0A0R3R0X4"/>
<reference evidence="1" key="1">
    <citation type="submission" date="2017-02" db="UniProtKB">
        <authorList>
            <consortium name="WormBaseParasite"/>
        </authorList>
    </citation>
    <scope>IDENTIFICATION</scope>
</reference>
<sequence length="85" mass="9025">MGCAGGVKCEKRLAENGNATVAVLIGVVSGSRRTVKAPAAAIVNAPPFDSCFLVCRSKLVCCPKQRSQRSHLNGFSLLCMLRTCR</sequence>
<organism evidence="1">
    <name type="scientific">Brugia timori</name>
    <dbReference type="NCBI Taxonomy" id="42155"/>
    <lineage>
        <taxon>Eukaryota</taxon>
        <taxon>Metazoa</taxon>
        <taxon>Ecdysozoa</taxon>
        <taxon>Nematoda</taxon>
        <taxon>Chromadorea</taxon>
        <taxon>Rhabditida</taxon>
        <taxon>Spirurina</taxon>
        <taxon>Spiruromorpha</taxon>
        <taxon>Filarioidea</taxon>
        <taxon>Onchocercidae</taxon>
        <taxon>Brugia</taxon>
    </lineage>
</organism>